<sequence length="72" mass="7989">MQDHLSTQLAKLRQERNLTLDQLSLKTRVGVEKLARFESGEEVPSTQTLLILSNALEVPVSNLVDGLTQDAE</sequence>
<evidence type="ECO:0000256" key="1">
    <source>
        <dbReference type="ARBA" id="ARBA00023125"/>
    </source>
</evidence>
<dbReference type="SMART" id="SM00530">
    <property type="entry name" value="HTH_XRE"/>
    <property type="match status" value="1"/>
</dbReference>
<dbReference type="Gene3D" id="1.10.260.40">
    <property type="entry name" value="lambda repressor-like DNA-binding domains"/>
    <property type="match status" value="1"/>
</dbReference>
<gene>
    <name evidence="2" type="ORF">ATY39_09750</name>
</gene>
<reference evidence="2 3" key="1">
    <citation type="journal article" date="2016" name="Genome Announc.">
        <title>Whole-Genome Sequence of Rummeliibacillus stabekisii Strain PP9 Isolated from Antarctic Soil.</title>
        <authorList>
            <person name="da Mota F.F."/>
            <person name="Vollu R.E."/>
            <person name="Jurelevicius D."/>
            <person name="Seldin L."/>
        </authorList>
    </citation>
    <scope>NUCLEOTIDE SEQUENCE [LARGE SCALE GENOMIC DNA]</scope>
    <source>
        <strain evidence="2 3">PP9</strain>
    </source>
</reference>
<proteinExistence type="predicted"/>
<dbReference type="InterPro" id="IPR010982">
    <property type="entry name" value="Lambda_DNA-bd_dom_sf"/>
</dbReference>
<reference evidence="3" key="2">
    <citation type="submission" date="2016-03" db="EMBL/GenBank/DDBJ databases">
        <authorList>
            <person name="Seldin L."/>
        </authorList>
    </citation>
    <scope>NUCLEOTIDE SEQUENCE [LARGE SCALE GENOMIC DNA]</scope>
    <source>
        <strain evidence="3">PP9</strain>
    </source>
</reference>
<dbReference type="AlphaFoldDB" id="A0A143HD68"/>
<keyword evidence="1" id="KW-0238">DNA-binding</keyword>
<dbReference type="PANTHER" id="PTHR46797:SF1">
    <property type="entry name" value="METHYLPHOSPHONATE SYNTHASE"/>
    <property type="match status" value="1"/>
</dbReference>
<dbReference type="SUPFAM" id="SSF47413">
    <property type="entry name" value="lambda repressor-like DNA-binding domains"/>
    <property type="match status" value="1"/>
</dbReference>
<evidence type="ECO:0000313" key="3">
    <source>
        <dbReference type="Proteomes" id="UP000076021"/>
    </source>
</evidence>
<dbReference type="Pfam" id="PF01381">
    <property type="entry name" value="HTH_3"/>
    <property type="match status" value="1"/>
</dbReference>
<dbReference type="PANTHER" id="PTHR46797">
    <property type="entry name" value="HTH-TYPE TRANSCRIPTIONAL REGULATOR"/>
    <property type="match status" value="1"/>
</dbReference>
<name>A0A143HD68_9BACL</name>
<dbReference type="InterPro" id="IPR050807">
    <property type="entry name" value="TransReg_Diox_bact_type"/>
</dbReference>
<dbReference type="KEGG" id="rst:ATY39_09750"/>
<dbReference type="PROSITE" id="PS50943">
    <property type="entry name" value="HTH_CROC1"/>
    <property type="match status" value="1"/>
</dbReference>
<dbReference type="CDD" id="cd00093">
    <property type="entry name" value="HTH_XRE"/>
    <property type="match status" value="1"/>
</dbReference>
<dbReference type="GO" id="GO:0003700">
    <property type="term" value="F:DNA-binding transcription factor activity"/>
    <property type="evidence" value="ECO:0007669"/>
    <property type="project" value="TreeGrafter"/>
</dbReference>
<dbReference type="Proteomes" id="UP000076021">
    <property type="component" value="Chromosome"/>
</dbReference>
<dbReference type="GO" id="GO:0005829">
    <property type="term" value="C:cytosol"/>
    <property type="evidence" value="ECO:0007669"/>
    <property type="project" value="TreeGrafter"/>
</dbReference>
<dbReference type="InterPro" id="IPR001387">
    <property type="entry name" value="Cro/C1-type_HTH"/>
</dbReference>
<dbReference type="EMBL" id="CP014806">
    <property type="protein sequence ID" value="AMW99697.1"/>
    <property type="molecule type" value="Genomic_DNA"/>
</dbReference>
<keyword evidence="3" id="KW-1185">Reference proteome</keyword>
<dbReference type="GO" id="GO:0003677">
    <property type="term" value="F:DNA binding"/>
    <property type="evidence" value="ECO:0007669"/>
    <property type="project" value="UniProtKB-KW"/>
</dbReference>
<dbReference type="OrthoDB" id="2168837at2"/>
<dbReference type="RefSeq" id="WP_066789168.1">
    <property type="nucleotide sequence ID" value="NZ_BJVD01000004.1"/>
</dbReference>
<organism evidence="2 3">
    <name type="scientific">Rummeliibacillus stabekisii</name>
    <dbReference type="NCBI Taxonomy" id="241244"/>
    <lineage>
        <taxon>Bacteria</taxon>
        <taxon>Bacillati</taxon>
        <taxon>Bacillota</taxon>
        <taxon>Bacilli</taxon>
        <taxon>Bacillales</taxon>
        <taxon>Caryophanaceae</taxon>
        <taxon>Rummeliibacillus</taxon>
    </lineage>
</organism>
<protein>
    <submittedName>
        <fullName evidence="2">Transcriptional regulator</fullName>
    </submittedName>
</protein>
<evidence type="ECO:0000313" key="2">
    <source>
        <dbReference type="EMBL" id="AMW99697.1"/>
    </source>
</evidence>
<accession>A0A143HD68</accession>